<keyword evidence="2" id="KW-0328">Glycosyltransferase</keyword>
<feature type="transmembrane region" description="Helical" evidence="7">
    <location>
        <begin position="186"/>
        <end position="206"/>
    </location>
</feature>
<comment type="subcellular location">
    <subcellularLocation>
        <location evidence="1">Membrane</location>
        <topology evidence="1">Multi-pass membrane protein</topology>
    </subcellularLocation>
</comment>
<evidence type="ECO:0000256" key="1">
    <source>
        <dbReference type="ARBA" id="ARBA00004141"/>
    </source>
</evidence>
<feature type="transmembrane region" description="Helical" evidence="7">
    <location>
        <begin position="515"/>
        <end position="538"/>
    </location>
</feature>
<gene>
    <name evidence="9" type="ORF">ATO11_14655</name>
</gene>
<dbReference type="SUPFAM" id="SSF53448">
    <property type="entry name" value="Nucleotide-diphospho-sugar transferases"/>
    <property type="match status" value="1"/>
</dbReference>
<reference evidence="9 10" key="1">
    <citation type="journal article" date="2015" name="Int. J. Syst. Evol. Microbiol.">
        <title>Aestuariivita atlantica sp. nov., isolated from deep sea sediment of the Atlantic Ocean.</title>
        <authorList>
            <person name="Li G."/>
            <person name="Lai Q."/>
            <person name="Du Y."/>
            <person name="Liu X."/>
            <person name="Sun F."/>
            <person name="Shao Z."/>
        </authorList>
    </citation>
    <scope>NUCLEOTIDE SEQUENCE [LARGE SCALE GENOMIC DNA]</scope>
    <source>
        <strain evidence="9 10">22II-S11-z3</strain>
    </source>
</reference>
<evidence type="ECO:0000256" key="3">
    <source>
        <dbReference type="ARBA" id="ARBA00022679"/>
    </source>
</evidence>
<dbReference type="AlphaFoldDB" id="A0A0L1JP24"/>
<evidence type="ECO:0000313" key="9">
    <source>
        <dbReference type="EMBL" id="KNG93173.1"/>
    </source>
</evidence>
<name>A0A0L1JP24_9RHOB</name>
<protein>
    <submittedName>
        <fullName evidence="9">Glycosyl transferase</fullName>
    </submittedName>
</protein>
<dbReference type="InterPro" id="IPR029044">
    <property type="entry name" value="Nucleotide-diphossugar_trans"/>
</dbReference>
<dbReference type="GO" id="GO:0016757">
    <property type="term" value="F:glycosyltransferase activity"/>
    <property type="evidence" value="ECO:0007669"/>
    <property type="project" value="UniProtKB-KW"/>
</dbReference>
<dbReference type="EMBL" id="AQQZ01000006">
    <property type="protein sequence ID" value="KNG93173.1"/>
    <property type="molecule type" value="Genomic_DNA"/>
</dbReference>
<dbReference type="GO" id="GO:0016020">
    <property type="term" value="C:membrane"/>
    <property type="evidence" value="ECO:0007669"/>
    <property type="project" value="UniProtKB-SubCell"/>
</dbReference>
<evidence type="ECO:0000256" key="7">
    <source>
        <dbReference type="SAM" id="Phobius"/>
    </source>
</evidence>
<keyword evidence="6 7" id="KW-0472">Membrane</keyword>
<dbReference type="Pfam" id="PF05157">
    <property type="entry name" value="MshEN"/>
    <property type="match status" value="1"/>
</dbReference>
<feature type="transmembrane region" description="Helical" evidence="7">
    <location>
        <begin position="473"/>
        <end position="503"/>
    </location>
</feature>
<dbReference type="Proteomes" id="UP000036938">
    <property type="component" value="Unassembled WGS sequence"/>
</dbReference>
<feature type="transmembrane region" description="Helical" evidence="7">
    <location>
        <begin position="550"/>
        <end position="569"/>
    </location>
</feature>
<accession>A0A0L1JP24</accession>
<evidence type="ECO:0000256" key="4">
    <source>
        <dbReference type="ARBA" id="ARBA00022692"/>
    </source>
</evidence>
<evidence type="ECO:0000256" key="2">
    <source>
        <dbReference type="ARBA" id="ARBA00022676"/>
    </source>
</evidence>
<dbReference type="InterPro" id="IPR050321">
    <property type="entry name" value="Glycosyltr_2/OpgH_subfam"/>
</dbReference>
<dbReference type="InterPro" id="IPR007831">
    <property type="entry name" value="T2SS_GspE_N"/>
</dbReference>
<proteinExistence type="predicted"/>
<feature type="transmembrane region" description="Helical" evidence="7">
    <location>
        <begin position="159"/>
        <end position="180"/>
    </location>
</feature>
<keyword evidence="5 7" id="KW-1133">Transmembrane helix</keyword>
<dbReference type="Pfam" id="PF13641">
    <property type="entry name" value="Glyco_tranf_2_3"/>
    <property type="match status" value="1"/>
</dbReference>
<dbReference type="PATRIC" id="fig|1317121.7.peg.3655"/>
<evidence type="ECO:0000259" key="8">
    <source>
        <dbReference type="Pfam" id="PF05157"/>
    </source>
</evidence>
<dbReference type="InterPro" id="IPR037257">
    <property type="entry name" value="T2SS_E_N_sf"/>
</dbReference>
<organism evidence="9 10">
    <name type="scientific">Pseudaestuariivita atlantica</name>
    <dbReference type="NCBI Taxonomy" id="1317121"/>
    <lineage>
        <taxon>Bacteria</taxon>
        <taxon>Pseudomonadati</taxon>
        <taxon>Pseudomonadota</taxon>
        <taxon>Alphaproteobacteria</taxon>
        <taxon>Rhodobacterales</taxon>
        <taxon>Paracoccaceae</taxon>
        <taxon>Pseudaestuariivita</taxon>
    </lineage>
</organism>
<dbReference type="PANTHER" id="PTHR43867:SF2">
    <property type="entry name" value="CELLULOSE SYNTHASE CATALYTIC SUBUNIT A [UDP-FORMING]"/>
    <property type="match status" value="1"/>
</dbReference>
<dbReference type="STRING" id="1317121.ATO11_14655"/>
<sequence length="586" mass="64972">METGALGVDQLAHAMALQAASGAPVEDVALAEGMISATAHAEARARHHAALHVSRDATPPDPELRHLVDVETCLAHAIVPWTRIGDAILVATSRPDTFDAAREALPNDIGPVIMGLTSDHDLHDTIAEWYREDLRAAAETRVPDDLSCRSLGRTNGLRAVPLVLGLAMLVFLVLAPQVFFAALAGWAALSLLAALALKLAAFAAHFRAPRDAPLPMFHHRPRVSVLVPLFHETDIAQDLIARLRAITYPKALLDVVLVLEEDDSQTRDLIAGTDLPPWMRTIVVPDGAIRTKPRAMNYALGFVSSEIVGIYDAEDAPDPDQIDLVAARFAERPREVACLQGILDFYNPRANWLSRCFAIEYATWFRVILPGLARLGFAIPLGGTTVFFRRDVLEEVHGWDAHNVTEDADLGIRLARFGYRTELIATVTREEACNHAWPWVRQRSRWLKGYMVTYLAHMRHPLRLWRDLRPWKFLGFQVFFLSSLSQFLLAPVLWSFWVVLIGLAHPLDAWIGGSAVWHLGLAFLFSEVTALVIGAVAVSRTDHRGLTPWIPTLVFYFPLGCAAAYKGLIEVLARPFFWDKTTHGKG</sequence>
<evidence type="ECO:0000313" key="10">
    <source>
        <dbReference type="Proteomes" id="UP000036938"/>
    </source>
</evidence>
<evidence type="ECO:0000256" key="5">
    <source>
        <dbReference type="ARBA" id="ARBA00022989"/>
    </source>
</evidence>
<keyword evidence="3 9" id="KW-0808">Transferase</keyword>
<evidence type="ECO:0000256" key="6">
    <source>
        <dbReference type="ARBA" id="ARBA00023136"/>
    </source>
</evidence>
<feature type="domain" description="Type II secretion system protein GspE N-terminal" evidence="8">
    <location>
        <begin position="52"/>
        <end position="134"/>
    </location>
</feature>
<dbReference type="SUPFAM" id="SSF160246">
    <property type="entry name" value="EspE N-terminal domain-like"/>
    <property type="match status" value="1"/>
</dbReference>
<keyword evidence="4 7" id="KW-0812">Transmembrane</keyword>
<dbReference type="Gene3D" id="3.90.550.10">
    <property type="entry name" value="Spore Coat Polysaccharide Biosynthesis Protein SpsA, Chain A"/>
    <property type="match status" value="1"/>
</dbReference>
<keyword evidence="10" id="KW-1185">Reference proteome</keyword>
<dbReference type="PANTHER" id="PTHR43867">
    <property type="entry name" value="CELLULOSE SYNTHASE CATALYTIC SUBUNIT A [UDP-FORMING]"/>
    <property type="match status" value="1"/>
</dbReference>
<comment type="caution">
    <text evidence="9">The sequence shown here is derived from an EMBL/GenBank/DDBJ whole genome shotgun (WGS) entry which is preliminary data.</text>
</comment>